<dbReference type="Proteomes" id="UP000001015">
    <property type="component" value="Chromosome"/>
</dbReference>
<sequence>MVIMFHLFHGVSYFIYSLSFTIITILYFFLNSFFAVISNNRKTQHSSFYNLSDLTVVIPVYKEEIDIFEKVIRTLYDTRLEFIVVGDSVLEPYKSITERYGGKFIYMREHKGKRYALAEGVKYVRSPLVMFLDSDTIIYKDSILKMLSVFDESVGGVGPNIRIMYDEKNKYAYYYGEFFERISEIVNRAVNYFGSAIILSGQCVIYRTELVKPYILSKEFLEPKMFGRPIKISDDRDLTDFVIKKGYRAVKVFDAVAYTKPPRDIKMFTKQVTRWTRANYLNFIREIADGSISKRGSLYVFNMIYTNLLPLFTLLFLYMSFTRILKIYSSINVINTKLLLLLYLPTRYHSDFFIFYLFLHYGGFIAIIPFVMTMIYLIPEDKLKTLIYGSIALAVQYIASLYAMITFWWQDWLTR</sequence>
<dbReference type="PANTHER" id="PTHR22913">
    <property type="entry name" value="HYALURONAN SYNTHASE"/>
    <property type="match status" value="1"/>
</dbReference>
<comment type="similarity">
    <text evidence="2">Belongs to the NodC/HAS family.</text>
</comment>
<evidence type="ECO:0000313" key="9">
    <source>
        <dbReference type="EMBL" id="BAB67119.1"/>
    </source>
</evidence>
<dbReference type="PANTHER" id="PTHR22913:SF12">
    <property type="entry name" value="MANNURONAN SYNTHASE"/>
    <property type="match status" value="1"/>
</dbReference>
<evidence type="ECO:0000259" key="8">
    <source>
        <dbReference type="Pfam" id="PF00535"/>
    </source>
</evidence>
<organism evidence="9 10">
    <name type="scientific">Sulfurisphaera tokodaii (strain DSM 16993 / JCM 10545 / NBRC 100140 / 7)</name>
    <name type="common">Sulfolobus tokodaii</name>
    <dbReference type="NCBI Taxonomy" id="273063"/>
    <lineage>
        <taxon>Archaea</taxon>
        <taxon>Thermoproteota</taxon>
        <taxon>Thermoprotei</taxon>
        <taxon>Sulfolobales</taxon>
        <taxon>Sulfolobaceae</taxon>
        <taxon>Sulfurisphaera</taxon>
    </lineage>
</organism>
<keyword evidence="7" id="KW-1133">Transmembrane helix</keyword>
<keyword evidence="7" id="KW-0812">Transmembrane</keyword>
<dbReference type="EMBL" id="BA000023">
    <property type="protein sequence ID" value="BAB67119.1"/>
    <property type="molecule type" value="Genomic_DNA"/>
</dbReference>
<proteinExistence type="inferred from homology"/>
<dbReference type="STRING" id="273063.STK_20210"/>
<evidence type="ECO:0000256" key="3">
    <source>
        <dbReference type="ARBA" id="ARBA00022475"/>
    </source>
</evidence>
<keyword evidence="3" id="KW-1003">Cell membrane</keyword>
<dbReference type="SUPFAM" id="SSF53448">
    <property type="entry name" value="Nucleotide-diphospho-sugar transferases"/>
    <property type="match status" value="1"/>
</dbReference>
<feature type="transmembrane region" description="Helical" evidence="7">
    <location>
        <begin position="353"/>
        <end position="379"/>
    </location>
</feature>
<evidence type="ECO:0000256" key="5">
    <source>
        <dbReference type="ARBA" id="ARBA00022679"/>
    </source>
</evidence>
<dbReference type="GO" id="GO:0085029">
    <property type="term" value="P:extracellular matrix assembly"/>
    <property type="evidence" value="ECO:0007669"/>
    <property type="project" value="TreeGrafter"/>
</dbReference>
<feature type="transmembrane region" description="Helical" evidence="7">
    <location>
        <begin position="13"/>
        <end position="37"/>
    </location>
</feature>
<dbReference type="GO" id="GO:0050501">
    <property type="term" value="F:hyaluronan synthase activity"/>
    <property type="evidence" value="ECO:0007669"/>
    <property type="project" value="TreeGrafter"/>
</dbReference>
<feature type="transmembrane region" description="Helical" evidence="7">
    <location>
        <begin position="299"/>
        <end position="321"/>
    </location>
</feature>
<evidence type="ECO:0000256" key="2">
    <source>
        <dbReference type="ARBA" id="ARBA00006782"/>
    </source>
</evidence>
<protein>
    <submittedName>
        <fullName evidence="9">Glycosyltransferase</fullName>
    </submittedName>
</protein>
<dbReference type="GO" id="GO:0005886">
    <property type="term" value="C:plasma membrane"/>
    <property type="evidence" value="ECO:0007669"/>
    <property type="project" value="UniProtKB-SubCell"/>
</dbReference>
<dbReference type="GO" id="GO:0030213">
    <property type="term" value="P:hyaluronan biosynthetic process"/>
    <property type="evidence" value="ECO:0007669"/>
    <property type="project" value="TreeGrafter"/>
</dbReference>
<name>Q96Z07_SULTO</name>
<feature type="transmembrane region" description="Helical" evidence="7">
    <location>
        <begin position="385"/>
        <end position="409"/>
    </location>
</feature>
<dbReference type="Pfam" id="PF00535">
    <property type="entry name" value="Glycos_transf_2"/>
    <property type="match status" value="1"/>
</dbReference>
<evidence type="ECO:0000256" key="1">
    <source>
        <dbReference type="ARBA" id="ARBA00004236"/>
    </source>
</evidence>
<dbReference type="InterPro" id="IPR029044">
    <property type="entry name" value="Nucleotide-diphossugar_trans"/>
</dbReference>
<evidence type="ECO:0000256" key="6">
    <source>
        <dbReference type="ARBA" id="ARBA00023136"/>
    </source>
</evidence>
<dbReference type="PATRIC" id="fig|273063.9.peg.2308"/>
<reference evidence="10" key="1">
    <citation type="journal article" date="2001" name="DNA Res.">
        <title>Complete genome sequence of an aerobic thermoacidophilic Crenarchaeon, Sulfolobus tokodaii strain7.</title>
        <authorList>
            <person name="Kawarabayasi Y."/>
            <person name="Hino Y."/>
            <person name="Horikawa H."/>
            <person name="Jin-no K."/>
            <person name="Takahashi M."/>
            <person name="Sekine M."/>
            <person name="Baba S."/>
            <person name="Ankai A."/>
            <person name="Kosugi H."/>
            <person name="Hosoyama A."/>
            <person name="Fukui S."/>
            <person name="Nagai Y."/>
            <person name="Nishijima K."/>
            <person name="Otsuka R."/>
            <person name="Nakazawa H."/>
            <person name="Takamiya M."/>
            <person name="Kato Y."/>
            <person name="Yoshizawa T."/>
            <person name="Tanaka T."/>
            <person name="Kudoh Y."/>
            <person name="Yamazaki J."/>
            <person name="Kushida N."/>
            <person name="Oguchi A."/>
            <person name="Aoki K."/>
            <person name="Masuda S."/>
            <person name="Yanagii M."/>
            <person name="Nishimura M."/>
            <person name="Yamagishi A."/>
            <person name="Oshima T."/>
            <person name="Kikuchi H."/>
        </authorList>
    </citation>
    <scope>NUCLEOTIDE SEQUENCE [LARGE SCALE GENOMIC DNA]</scope>
    <source>
        <strain evidence="10">DSM 16993 / JCM 10545 / NBRC 100140 / 7</strain>
    </source>
</reference>
<evidence type="ECO:0000256" key="7">
    <source>
        <dbReference type="SAM" id="Phobius"/>
    </source>
</evidence>
<evidence type="ECO:0000256" key="4">
    <source>
        <dbReference type="ARBA" id="ARBA00022676"/>
    </source>
</evidence>
<keyword evidence="5" id="KW-0808">Transferase</keyword>
<dbReference type="AlphaFoldDB" id="Q96Z07"/>
<evidence type="ECO:0000313" key="10">
    <source>
        <dbReference type="Proteomes" id="UP000001015"/>
    </source>
</evidence>
<feature type="domain" description="Glycosyltransferase 2-like" evidence="8">
    <location>
        <begin position="55"/>
        <end position="212"/>
    </location>
</feature>
<accession>Q96Z07</accession>
<dbReference type="CAZy" id="GT2">
    <property type="family name" value="Glycosyltransferase Family 2"/>
</dbReference>
<keyword evidence="6 7" id="KW-0472">Membrane</keyword>
<keyword evidence="10" id="KW-1185">Reference proteome</keyword>
<dbReference type="InterPro" id="IPR001173">
    <property type="entry name" value="Glyco_trans_2-like"/>
</dbReference>
<dbReference type="CDD" id="cd06434">
    <property type="entry name" value="GT2_HAS"/>
    <property type="match status" value="1"/>
</dbReference>
<keyword evidence="4" id="KW-0328">Glycosyltransferase</keyword>
<dbReference type="Gene3D" id="3.90.550.10">
    <property type="entry name" value="Spore Coat Polysaccharide Biosynthesis Protein SpsA, Chain A"/>
    <property type="match status" value="1"/>
</dbReference>
<dbReference type="KEGG" id="sto:STK_20210"/>
<dbReference type="eggNOG" id="arCOG01389">
    <property type="taxonomic scope" value="Archaea"/>
</dbReference>
<comment type="subcellular location">
    <subcellularLocation>
        <location evidence="1">Cell membrane</location>
    </subcellularLocation>
</comment>
<gene>
    <name evidence="9" type="primary">ST2021</name>
    <name evidence="9" type="ordered locus">STK_20210</name>
</gene>